<dbReference type="Gene3D" id="3.30.200.20">
    <property type="entry name" value="Phosphorylase Kinase, domain 1"/>
    <property type="match status" value="1"/>
</dbReference>
<dbReference type="EMBL" id="GIBP01002113">
    <property type="protein sequence ID" value="NDV31082.1"/>
    <property type="molecule type" value="Transcribed_RNA"/>
</dbReference>
<dbReference type="InterPro" id="IPR000719">
    <property type="entry name" value="Prot_kinase_dom"/>
</dbReference>
<feature type="domain" description="Protein kinase" evidence="6">
    <location>
        <begin position="12"/>
        <end position="280"/>
    </location>
</feature>
<dbReference type="InterPro" id="IPR011009">
    <property type="entry name" value="Kinase-like_dom_sf"/>
</dbReference>
<comment type="similarity">
    <text evidence="5">Belongs to the protein kinase superfamily.</text>
</comment>
<dbReference type="SUPFAM" id="SSF56112">
    <property type="entry name" value="Protein kinase-like (PK-like)"/>
    <property type="match status" value="1"/>
</dbReference>
<keyword evidence="1 5" id="KW-0418">Kinase</keyword>
<keyword evidence="1 5" id="KW-0808">Transferase</keyword>
<dbReference type="PROSITE" id="PS50011">
    <property type="entry name" value="PROTEIN_KINASE_DOM"/>
    <property type="match status" value="1"/>
</dbReference>
<name>A0A6B2L272_9EUKA</name>
<evidence type="ECO:0000256" key="2">
    <source>
        <dbReference type="ARBA" id="ARBA00022741"/>
    </source>
</evidence>
<dbReference type="PANTHER" id="PTHR44329:SF53">
    <property type="entry name" value="DUAL SPECIFICITY PROTEIN KINASE SHKD"/>
    <property type="match status" value="1"/>
</dbReference>
<dbReference type="InterPro" id="IPR051681">
    <property type="entry name" value="Ser/Thr_Kinases-Pseudokinases"/>
</dbReference>
<evidence type="ECO:0000313" key="7">
    <source>
        <dbReference type="EMBL" id="NDV31082.1"/>
    </source>
</evidence>
<dbReference type="GO" id="GO:0005524">
    <property type="term" value="F:ATP binding"/>
    <property type="evidence" value="ECO:0007669"/>
    <property type="project" value="UniProtKB-UniRule"/>
</dbReference>
<dbReference type="PROSITE" id="PS00108">
    <property type="entry name" value="PROTEIN_KINASE_ST"/>
    <property type="match status" value="1"/>
</dbReference>
<dbReference type="PANTHER" id="PTHR44329">
    <property type="entry name" value="SERINE/THREONINE-PROTEIN KINASE TNNI3K-RELATED"/>
    <property type="match status" value="1"/>
</dbReference>
<dbReference type="CDD" id="cd13999">
    <property type="entry name" value="STKc_MAP3K-like"/>
    <property type="match status" value="1"/>
</dbReference>
<dbReference type="InterPro" id="IPR017441">
    <property type="entry name" value="Protein_kinase_ATP_BS"/>
</dbReference>
<keyword evidence="1 5" id="KW-0723">Serine/threonine-protein kinase</keyword>
<evidence type="ECO:0000256" key="3">
    <source>
        <dbReference type="ARBA" id="ARBA00022840"/>
    </source>
</evidence>
<dbReference type="Pfam" id="PF07714">
    <property type="entry name" value="PK_Tyr_Ser-Thr"/>
    <property type="match status" value="1"/>
</dbReference>
<dbReference type="AlphaFoldDB" id="A0A6B2L272"/>
<dbReference type="InterPro" id="IPR008271">
    <property type="entry name" value="Ser/Thr_kinase_AS"/>
</dbReference>
<accession>A0A6B2L272</accession>
<keyword evidence="3 4" id="KW-0067">ATP-binding</keyword>
<sequence>MEGTPEIKREEIDELEQVGSGQYGDVFKGHCRGLDVAIKVLKNKFGTEEQLASFKREVDIMSRIRFPNVCLLLGACTDPDYFCIIQEYLPRGDLASALENKKLPSNFYARMRLGSQIARGLLWIHSNNVLHRDLKLENLLLDKHGEVKVCDFGLADSTGGQKLIWDEKGRKGSPLYMAPEVLLKKGLNNKVDVYSFAIILWELLSQQRAFQHHLQHNDINKFTNAICKDGERPPVPPPGNQDVEEWKNPYLQKLLDNAWHHKASERPDFMEIFDDLNVLITDGYIKEEWGRMFWLINFPDEDAVDWEEFVKSLKSSSKVELDDGSVFCRGLALPENDTQGIECLKLLMAHISGVNQATLKTIKCEDFGKLLTWFGPGIDENSKRTFLDRVVAICKQPWFFGNLANPEGLVAGSGGRLFLIRLSNPGYFTVQSDTWKARVEYVPGRGYKAGNSPDFFPDLDMWVQSELVGKKGFSIVPNPSEFRQIFQPAQQSSQYIAWN</sequence>
<dbReference type="InterPro" id="IPR001245">
    <property type="entry name" value="Ser-Thr/Tyr_kinase_cat_dom"/>
</dbReference>
<reference evidence="7" key="1">
    <citation type="journal article" date="2020" name="J. Eukaryot. Microbiol.">
        <title>De novo Sequencing, Assembly and Annotation of the Transcriptome for the Free-Living Testate Amoeba Arcella intermedia.</title>
        <authorList>
            <person name="Ribeiro G.M."/>
            <person name="Porfirio-Sousa A.L."/>
            <person name="Maurer-Alcala X.X."/>
            <person name="Katz L.A."/>
            <person name="Lahr D.J.G."/>
        </authorList>
    </citation>
    <scope>NUCLEOTIDE SEQUENCE</scope>
</reference>
<feature type="binding site" evidence="4">
    <location>
        <position position="39"/>
    </location>
    <ligand>
        <name>ATP</name>
        <dbReference type="ChEBI" id="CHEBI:30616"/>
    </ligand>
</feature>
<dbReference type="PROSITE" id="PS00107">
    <property type="entry name" value="PROTEIN_KINASE_ATP"/>
    <property type="match status" value="1"/>
</dbReference>
<proteinExistence type="inferred from homology"/>
<dbReference type="Gene3D" id="1.10.510.10">
    <property type="entry name" value="Transferase(Phosphotransferase) domain 1"/>
    <property type="match status" value="1"/>
</dbReference>
<evidence type="ECO:0000256" key="1">
    <source>
        <dbReference type="ARBA" id="ARBA00022527"/>
    </source>
</evidence>
<organism evidence="7">
    <name type="scientific">Arcella intermedia</name>
    <dbReference type="NCBI Taxonomy" id="1963864"/>
    <lineage>
        <taxon>Eukaryota</taxon>
        <taxon>Amoebozoa</taxon>
        <taxon>Tubulinea</taxon>
        <taxon>Elardia</taxon>
        <taxon>Arcellinida</taxon>
        <taxon>Sphaerothecina</taxon>
        <taxon>Arcellidae</taxon>
        <taxon>Arcella</taxon>
    </lineage>
</organism>
<dbReference type="GO" id="GO:0004674">
    <property type="term" value="F:protein serine/threonine kinase activity"/>
    <property type="evidence" value="ECO:0007669"/>
    <property type="project" value="UniProtKB-KW"/>
</dbReference>
<evidence type="ECO:0000256" key="4">
    <source>
        <dbReference type="PROSITE-ProRule" id="PRU10141"/>
    </source>
</evidence>
<keyword evidence="2 4" id="KW-0547">Nucleotide-binding</keyword>
<evidence type="ECO:0000259" key="6">
    <source>
        <dbReference type="PROSITE" id="PS50011"/>
    </source>
</evidence>
<protein>
    <recommendedName>
        <fullName evidence="6">Protein kinase domain-containing protein</fullName>
    </recommendedName>
</protein>
<evidence type="ECO:0000256" key="5">
    <source>
        <dbReference type="RuleBase" id="RU000304"/>
    </source>
</evidence>
<dbReference type="SMART" id="SM00220">
    <property type="entry name" value="S_TKc"/>
    <property type="match status" value="1"/>
</dbReference>